<dbReference type="SMART" id="SM00367">
    <property type="entry name" value="LRR_CC"/>
    <property type="match status" value="7"/>
</dbReference>
<dbReference type="InterPro" id="IPR032675">
    <property type="entry name" value="LRR_dom_sf"/>
</dbReference>
<dbReference type="GO" id="GO:0019005">
    <property type="term" value="C:SCF ubiquitin ligase complex"/>
    <property type="evidence" value="ECO:0007669"/>
    <property type="project" value="TreeGrafter"/>
</dbReference>
<gene>
    <name evidence="2" type="ORF">CTI12_AA250400</name>
</gene>
<evidence type="ECO:0000259" key="1">
    <source>
        <dbReference type="Pfam" id="PF25372"/>
    </source>
</evidence>
<dbReference type="Proteomes" id="UP000245207">
    <property type="component" value="Unassembled WGS sequence"/>
</dbReference>
<dbReference type="OrthoDB" id="550575at2759"/>
<evidence type="ECO:0000313" key="2">
    <source>
        <dbReference type="EMBL" id="PWA74603.1"/>
    </source>
</evidence>
<accession>A0A2U1NM66</accession>
<dbReference type="InterPro" id="IPR057207">
    <property type="entry name" value="FBXL15_LRR"/>
</dbReference>
<dbReference type="Gene3D" id="3.80.10.10">
    <property type="entry name" value="Ribonuclease Inhibitor"/>
    <property type="match status" value="2"/>
</dbReference>
<dbReference type="InterPro" id="IPR006553">
    <property type="entry name" value="Leu-rich_rpt_Cys-con_subtyp"/>
</dbReference>
<dbReference type="SUPFAM" id="SSF52047">
    <property type="entry name" value="RNI-like"/>
    <property type="match status" value="1"/>
</dbReference>
<dbReference type="PANTHER" id="PTHR13318:SF178">
    <property type="entry name" value="OS02G0200900 PROTEIN"/>
    <property type="match status" value="1"/>
</dbReference>
<proteinExistence type="predicted"/>
<comment type="caution">
    <text evidence="2">The sequence shown here is derived from an EMBL/GenBank/DDBJ whole genome shotgun (WGS) entry which is preliminary data.</text>
</comment>
<protein>
    <submittedName>
        <fullName evidence="2">Leucine-rich repeat domain, L domain-like protein</fullName>
    </submittedName>
</protein>
<organism evidence="2 3">
    <name type="scientific">Artemisia annua</name>
    <name type="common">Sweet wormwood</name>
    <dbReference type="NCBI Taxonomy" id="35608"/>
    <lineage>
        <taxon>Eukaryota</taxon>
        <taxon>Viridiplantae</taxon>
        <taxon>Streptophyta</taxon>
        <taxon>Embryophyta</taxon>
        <taxon>Tracheophyta</taxon>
        <taxon>Spermatophyta</taxon>
        <taxon>Magnoliopsida</taxon>
        <taxon>eudicotyledons</taxon>
        <taxon>Gunneridae</taxon>
        <taxon>Pentapetalae</taxon>
        <taxon>asterids</taxon>
        <taxon>campanulids</taxon>
        <taxon>Asterales</taxon>
        <taxon>Asteraceae</taxon>
        <taxon>Asteroideae</taxon>
        <taxon>Anthemideae</taxon>
        <taxon>Artemisiinae</taxon>
        <taxon>Artemisia</taxon>
    </lineage>
</organism>
<dbReference type="AlphaFoldDB" id="A0A2U1NM66"/>
<reference evidence="2 3" key="1">
    <citation type="journal article" date="2018" name="Mol. Plant">
        <title>The genome of Artemisia annua provides insight into the evolution of Asteraceae family and artemisinin biosynthesis.</title>
        <authorList>
            <person name="Shen Q."/>
            <person name="Zhang L."/>
            <person name="Liao Z."/>
            <person name="Wang S."/>
            <person name="Yan T."/>
            <person name="Shi P."/>
            <person name="Liu M."/>
            <person name="Fu X."/>
            <person name="Pan Q."/>
            <person name="Wang Y."/>
            <person name="Lv Z."/>
            <person name="Lu X."/>
            <person name="Zhang F."/>
            <person name="Jiang W."/>
            <person name="Ma Y."/>
            <person name="Chen M."/>
            <person name="Hao X."/>
            <person name="Li L."/>
            <person name="Tang Y."/>
            <person name="Lv G."/>
            <person name="Zhou Y."/>
            <person name="Sun X."/>
            <person name="Brodelius P.E."/>
            <person name="Rose J.K.C."/>
            <person name="Tang K."/>
        </authorList>
    </citation>
    <scope>NUCLEOTIDE SEQUENCE [LARGE SCALE GENOMIC DNA]</scope>
    <source>
        <strain evidence="3">cv. Huhao1</strain>
        <tissue evidence="2">Leaf</tissue>
    </source>
</reference>
<dbReference type="EMBL" id="PKPP01002540">
    <property type="protein sequence ID" value="PWA74603.1"/>
    <property type="molecule type" value="Genomic_DNA"/>
</dbReference>
<sequence length="366" mass="40871">MSIVGQKRVDLLGDSQITSLGSEKNKRSCTPTACLLPDDALYLIFEKLDSELDQQSFGLTCHSFLDIQNTSRKCLRLGCVQSLYCSYDHAAIFRNAVNIETLLKRFSQLQSLCLGCCIRVSDSCLELLLEYCSKLHSLYLDKCYYLTDIGLASVASGCQLLSSISLSECSVTDSGLEILTKLCKALKEVNLDGCIDITDNGIRSLNQNCRQLRSLNISSCDRVNGEGFKGFSTLACLEAYNCEFYSMKDVDDAIIEISKGCPLLQEWNLSFCEKIGISGWESIGLYCKNLKIIHVNGCRNLDDRGLLSLGDGCKRLSMIYRTAGDKITRSGLLLLKEKREDVEIIYYKIKKDIPPSWAFTGFKNNH</sequence>
<evidence type="ECO:0000313" key="3">
    <source>
        <dbReference type="Proteomes" id="UP000245207"/>
    </source>
</evidence>
<feature type="domain" description="F-box/LRR-repeat protein 15-like leucin rich repeat" evidence="1">
    <location>
        <begin position="96"/>
        <end position="222"/>
    </location>
</feature>
<dbReference type="Pfam" id="PF13516">
    <property type="entry name" value="LRR_6"/>
    <property type="match status" value="1"/>
</dbReference>
<dbReference type="STRING" id="35608.A0A2U1NM66"/>
<keyword evidence="3" id="KW-1185">Reference proteome</keyword>
<name>A0A2U1NM66_ARTAN</name>
<dbReference type="Pfam" id="PF25372">
    <property type="entry name" value="DUF7885"/>
    <property type="match status" value="1"/>
</dbReference>
<dbReference type="PANTHER" id="PTHR13318">
    <property type="entry name" value="PARTNER OF PAIRED, ISOFORM B-RELATED"/>
    <property type="match status" value="1"/>
</dbReference>
<dbReference type="GO" id="GO:0031146">
    <property type="term" value="P:SCF-dependent proteasomal ubiquitin-dependent protein catabolic process"/>
    <property type="evidence" value="ECO:0007669"/>
    <property type="project" value="TreeGrafter"/>
</dbReference>
<dbReference type="InterPro" id="IPR001611">
    <property type="entry name" value="Leu-rich_rpt"/>
</dbReference>